<protein>
    <submittedName>
        <fullName evidence="11">ABC transporter permease</fullName>
    </submittedName>
</protein>
<evidence type="ECO:0000256" key="3">
    <source>
        <dbReference type="ARBA" id="ARBA00022692"/>
    </source>
</evidence>
<evidence type="ECO:0000256" key="6">
    <source>
        <dbReference type="ARBA" id="ARBA00038076"/>
    </source>
</evidence>
<feature type="transmembrane region" description="Helical" evidence="8">
    <location>
        <begin position="287"/>
        <end position="306"/>
    </location>
</feature>
<dbReference type="EMBL" id="VIGB01000003">
    <property type="protein sequence ID" value="TQF04111.1"/>
    <property type="molecule type" value="Genomic_DNA"/>
</dbReference>
<evidence type="ECO:0000313" key="12">
    <source>
        <dbReference type="Proteomes" id="UP000319103"/>
    </source>
</evidence>
<keyword evidence="4 8" id="KW-1133">Transmembrane helix</keyword>
<feature type="region of interest" description="Disordered" evidence="7">
    <location>
        <begin position="1"/>
        <end position="42"/>
    </location>
</feature>
<comment type="caution">
    <text evidence="11">The sequence shown here is derived from an EMBL/GenBank/DDBJ whole genome shotgun (WGS) entry which is preliminary data.</text>
</comment>
<dbReference type="Pfam" id="PF02687">
    <property type="entry name" value="FtsX"/>
    <property type="match status" value="1"/>
</dbReference>
<feature type="domain" description="MacB-like periplasmic core" evidence="10">
    <location>
        <begin position="25"/>
        <end position="154"/>
    </location>
</feature>
<dbReference type="OrthoDB" id="9780560at2"/>
<sequence length="320" mass="32860">MQHHCTHGIDSRKDLSFNDLPRSSEPLVSGPSGDGNPGQGLTVLATTPGAVRAMAPRLTAGVALDPYMERTHQPVALLSAAAAGRLGVTRLDAQPAVFIDGLPYTVVGIFDQVQREPGALLGVLIPSSTALDRFGDPGTTPDQAAQALVATRVGAAPVVARQLAVALRPDRPKAFAVTAPPDPHSLRDHVTTDLSGLFLALAGICLLVGTVGIANTTLVAVLERTEEIGLRRALGARTRHVAAQFLAESTALGTLGGLIGTSLGVLTVLAVAAARDWTAVLSPATTLPAPLIGSLVGLLAGLYPSLRAARIDPLKALRTG</sequence>
<keyword evidence="3 8" id="KW-0812">Transmembrane</keyword>
<reference evidence="11 12" key="1">
    <citation type="submission" date="2019-06" db="EMBL/GenBank/DDBJ databases">
        <title>Description of Kitasatospora acidophila sp. nov. isolated from pine grove soil, and reclassification of Streptomyces novaecaesareae to Kitasatospora novaeceasareae comb. nov.</title>
        <authorList>
            <person name="Kim M.J."/>
        </authorList>
    </citation>
    <scope>NUCLEOTIDE SEQUENCE [LARGE SCALE GENOMIC DNA]</scope>
    <source>
        <strain evidence="11 12">MMS16-CNU292</strain>
    </source>
</reference>
<evidence type="ECO:0000256" key="4">
    <source>
        <dbReference type="ARBA" id="ARBA00022989"/>
    </source>
</evidence>
<evidence type="ECO:0000313" key="11">
    <source>
        <dbReference type="EMBL" id="TQF04111.1"/>
    </source>
</evidence>
<dbReference type="InterPro" id="IPR025857">
    <property type="entry name" value="MacB_PCD"/>
</dbReference>
<evidence type="ECO:0000259" key="9">
    <source>
        <dbReference type="Pfam" id="PF02687"/>
    </source>
</evidence>
<dbReference type="PANTHER" id="PTHR30572">
    <property type="entry name" value="MEMBRANE COMPONENT OF TRANSPORTER-RELATED"/>
    <property type="match status" value="1"/>
</dbReference>
<evidence type="ECO:0000256" key="2">
    <source>
        <dbReference type="ARBA" id="ARBA00022475"/>
    </source>
</evidence>
<dbReference type="RefSeq" id="WP_141634699.1">
    <property type="nucleotide sequence ID" value="NZ_VIGB01000003.1"/>
</dbReference>
<gene>
    <name evidence="11" type="ORF">E6W39_20110</name>
</gene>
<name>A0A540W4Z3_9ACTN</name>
<feature type="compositionally biased region" description="Basic and acidic residues" evidence="7">
    <location>
        <begin position="7"/>
        <end position="16"/>
    </location>
</feature>
<dbReference type="GO" id="GO:0022857">
    <property type="term" value="F:transmembrane transporter activity"/>
    <property type="evidence" value="ECO:0007669"/>
    <property type="project" value="TreeGrafter"/>
</dbReference>
<accession>A0A540W4Z3</accession>
<dbReference type="InterPro" id="IPR050250">
    <property type="entry name" value="Macrolide_Exporter_MacB"/>
</dbReference>
<proteinExistence type="inferred from homology"/>
<feature type="transmembrane region" description="Helical" evidence="8">
    <location>
        <begin position="197"/>
        <end position="222"/>
    </location>
</feature>
<evidence type="ECO:0000256" key="8">
    <source>
        <dbReference type="SAM" id="Phobius"/>
    </source>
</evidence>
<evidence type="ECO:0000259" key="10">
    <source>
        <dbReference type="Pfam" id="PF12704"/>
    </source>
</evidence>
<keyword evidence="12" id="KW-1185">Reference proteome</keyword>
<dbReference type="InterPro" id="IPR003838">
    <property type="entry name" value="ABC3_permease_C"/>
</dbReference>
<keyword evidence="5 8" id="KW-0472">Membrane</keyword>
<evidence type="ECO:0000256" key="5">
    <source>
        <dbReference type="ARBA" id="ARBA00023136"/>
    </source>
</evidence>
<evidence type="ECO:0000256" key="7">
    <source>
        <dbReference type="SAM" id="MobiDB-lite"/>
    </source>
</evidence>
<dbReference type="Proteomes" id="UP000319103">
    <property type="component" value="Unassembled WGS sequence"/>
</dbReference>
<dbReference type="GO" id="GO:0005886">
    <property type="term" value="C:plasma membrane"/>
    <property type="evidence" value="ECO:0007669"/>
    <property type="project" value="UniProtKB-SubCell"/>
</dbReference>
<evidence type="ECO:0000256" key="1">
    <source>
        <dbReference type="ARBA" id="ARBA00004651"/>
    </source>
</evidence>
<dbReference type="PANTHER" id="PTHR30572:SF4">
    <property type="entry name" value="ABC TRANSPORTER PERMEASE YTRF"/>
    <property type="match status" value="1"/>
</dbReference>
<comment type="subcellular location">
    <subcellularLocation>
        <location evidence="1">Cell membrane</location>
        <topology evidence="1">Multi-pass membrane protein</topology>
    </subcellularLocation>
</comment>
<feature type="domain" description="ABC3 transporter permease C-terminal" evidence="9">
    <location>
        <begin position="201"/>
        <end position="313"/>
    </location>
</feature>
<comment type="similarity">
    <text evidence="6">Belongs to the ABC-4 integral membrane protein family.</text>
</comment>
<organism evidence="11 12">
    <name type="scientific">Kitasatospora acidiphila</name>
    <dbReference type="NCBI Taxonomy" id="2567942"/>
    <lineage>
        <taxon>Bacteria</taxon>
        <taxon>Bacillati</taxon>
        <taxon>Actinomycetota</taxon>
        <taxon>Actinomycetes</taxon>
        <taxon>Kitasatosporales</taxon>
        <taxon>Streptomycetaceae</taxon>
        <taxon>Kitasatospora</taxon>
    </lineage>
</organism>
<dbReference type="Pfam" id="PF12704">
    <property type="entry name" value="MacB_PCD"/>
    <property type="match status" value="1"/>
</dbReference>
<feature type="transmembrane region" description="Helical" evidence="8">
    <location>
        <begin position="255"/>
        <end position="275"/>
    </location>
</feature>
<keyword evidence="2" id="KW-1003">Cell membrane</keyword>
<dbReference type="AlphaFoldDB" id="A0A540W4Z3"/>